<feature type="compositionally biased region" description="Acidic residues" evidence="5">
    <location>
        <begin position="201"/>
        <end position="211"/>
    </location>
</feature>
<evidence type="ECO:0000256" key="5">
    <source>
        <dbReference type="SAM" id="MobiDB-lite"/>
    </source>
</evidence>
<keyword evidence="6" id="KW-0472">Membrane</keyword>
<dbReference type="Pfam" id="PF18884">
    <property type="entry name" value="TSP3_bac"/>
    <property type="match status" value="1"/>
</dbReference>
<keyword evidence="6" id="KW-0812">Transmembrane</keyword>
<feature type="transmembrane region" description="Helical" evidence="6">
    <location>
        <begin position="7"/>
        <end position="26"/>
    </location>
</feature>
<organism evidence="7 8">
    <name type="scientific">Candidatus Magasanikbacteria bacterium GW2011_GWE2_42_7</name>
    <dbReference type="NCBI Taxonomy" id="1619052"/>
    <lineage>
        <taxon>Bacteria</taxon>
        <taxon>Candidatus Magasanikiibacteriota</taxon>
    </lineage>
</organism>
<sequence length="263" mass="28548">MHSQKTYLAILIPLALVIGVGVFFYVQKNPLGGSTASPALVTTPETASDTLPTNTEPSQIQKNTVANNATGTQEHPLAVLDKQRLEDIYNIQTALEHFWDIHGEYPYIDMYLNKLGRDGTACLNADGFQPAGCADPYMAVVPFDPGLGAYLYMSDGEDYFLRFTQDGKSETFPEGEGIYDLTIDGIVPLSYVQYVGEAGDSDGDQLGDAEETAVGWDPNNADTDGDGFSDFVEVMNGLNPNGDGELPNGEMIRQMFLMMATSQ</sequence>
<evidence type="ECO:0000256" key="3">
    <source>
        <dbReference type="ARBA" id="ARBA00022729"/>
    </source>
</evidence>
<evidence type="ECO:0000256" key="2">
    <source>
        <dbReference type="ARBA" id="ARBA00022525"/>
    </source>
</evidence>
<dbReference type="Proteomes" id="UP000033867">
    <property type="component" value="Unassembled WGS sequence"/>
</dbReference>
<dbReference type="InterPro" id="IPR059100">
    <property type="entry name" value="TSP3_bac"/>
</dbReference>
<accession>A0A0G1DKV4</accession>
<reference evidence="7 8" key="1">
    <citation type="journal article" date="2015" name="Nature">
        <title>rRNA introns, odd ribosomes, and small enigmatic genomes across a large radiation of phyla.</title>
        <authorList>
            <person name="Brown C.T."/>
            <person name="Hug L.A."/>
            <person name="Thomas B.C."/>
            <person name="Sharon I."/>
            <person name="Castelle C.J."/>
            <person name="Singh A."/>
            <person name="Wilkins M.J."/>
            <person name="Williams K.H."/>
            <person name="Banfield J.F."/>
        </authorList>
    </citation>
    <scope>NUCLEOTIDE SEQUENCE [LARGE SCALE GENOMIC DNA]</scope>
</reference>
<evidence type="ECO:0000256" key="4">
    <source>
        <dbReference type="ARBA" id="ARBA00022837"/>
    </source>
</evidence>
<evidence type="ECO:0000256" key="6">
    <source>
        <dbReference type="SAM" id="Phobius"/>
    </source>
</evidence>
<evidence type="ECO:0000313" key="7">
    <source>
        <dbReference type="EMBL" id="KKS71466.1"/>
    </source>
</evidence>
<evidence type="ECO:0000256" key="1">
    <source>
        <dbReference type="ARBA" id="ARBA00004613"/>
    </source>
</evidence>
<keyword evidence="3" id="KW-0732">Signal</keyword>
<feature type="region of interest" description="Disordered" evidence="5">
    <location>
        <begin position="201"/>
        <end position="228"/>
    </location>
</feature>
<name>A0A0G1DKV4_9BACT</name>
<keyword evidence="6" id="KW-1133">Transmembrane helix</keyword>
<keyword evidence="4" id="KW-0106">Calcium</keyword>
<comment type="subcellular location">
    <subcellularLocation>
        <location evidence="1">Secreted</location>
    </subcellularLocation>
</comment>
<dbReference type="AlphaFoldDB" id="A0A0G1DKV4"/>
<proteinExistence type="predicted"/>
<protein>
    <submittedName>
        <fullName evidence="7">Thrombospondin type 3 repeat superfamily protein</fullName>
    </submittedName>
</protein>
<gene>
    <name evidence="7" type="ORF">UV42_C0027G0002</name>
</gene>
<evidence type="ECO:0000313" key="8">
    <source>
        <dbReference type="Proteomes" id="UP000033867"/>
    </source>
</evidence>
<dbReference type="EMBL" id="LCEK01000027">
    <property type="protein sequence ID" value="KKS71466.1"/>
    <property type="molecule type" value="Genomic_DNA"/>
</dbReference>
<comment type="caution">
    <text evidence="7">The sequence shown here is derived from an EMBL/GenBank/DDBJ whole genome shotgun (WGS) entry which is preliminary data.</text>
</comment>
<keyword evidence="2" id="KW-0964">Secreted</keyword>